<reference evidence="1" key="2">
    <citation type="journal article" date="2015" name="Fish Shellfish Immunol.">
        <title>Early steps in the European eel (Anguilla anguilla)-Vibrio vulnificus interaction in the gills: Role of the RtxA13 toxin.</title>
        <authorList>
            <person name="Callol A."/>
            <person name="Pajuelo D."/>
            <person name="Ebbesson L."/>
            <person name="Teles M."/>
            <person name="MacKenzie S."/>
            <person name="Amaro C."/>
        </authorList>
    </citation>
    <scope>NUCLEOTIDE SEQUENCE</scope>
</reference>
<organism evidence="1">
    <name type="scientific">Anguilla anguilla</name>
    <name type="common">European freshwater eel</name>
    <name type="synonym">Muraena anguilla</name>
    <dbReference type="NCBI Taxonomy" id="7936"/>
    <lineage>
        <taxon>Eukaryota</taxon>
        <taxon>Metazoa</taxon>
        <taxon>Chordata</taxon>
        <taxon>Craniata</taxon>
        <taxon>Vertebrata</taxon>
        <taxon>Euteleostomi</taxon>
        <taxon>Actinopterygii</taxon>
        <taxon>Neopterygii</taxon>
        <taxon>Teleostei</taxon>
        <taxon>Anguilliformes</taxon>
        <taxon>Anguillidae</taxon>
        <taxon>Anguilla</taxon>
    </lineage>
</organism>
<sequence>MPPAAVEKHMQRQLSMDFTVKITVDFSRATGRHKVLCNFELHGAQINCHDCQ</sequence>
<dbReference type="EMBL" id="GBXM01085868">
    <property type="protein sequence ID" value="JAH22709.1"/>
    <property type="molecule type" value="Transcribed_RNA"/>
</dbReference>
<dbReference type="AlphaFoldDB" id="A0A0E9R0P9"/>
<protein>
    <submittedName>
        <fullName evidence="1">Uncharacterized protein</fullName>
    </submittedName>
</protein>
<accession>A0A0E9R0P9</accession>
<name>A0A0E9R0P9_ANGAN</name>
<evidence type="ECO:0000313" key="1">
    <source>
        <dbReference type="EMBL" id="JAH22709.1"/>
    </source>
</evidence>
<reference evidence="1" key="1">
    <citation type="submission" date="2014-11" db="EMBL/GenBank/DDBJ databases">
        <authorList>
            <person name="Amaro Gonzalez C."/>
        </authorList>
    </citation>
    <scope>NUCLEOTIDE SEQUENCE</scope>
</reference>
<proteinExistence type="predicted"/>